<reference evidence="2 3" key="1">
    <citation type="journal article" date="2016" name="Front. Microbiol.">
        <title>Microevolution Analysis of Bacillus coahuilensis Unveils Differences in Phosphorus Acquisition Strategies and Their Regulation.</title>
        <authorList>
            <person name="Gomez-Lunar Z."/>
            <person name="Hernandez-Gonzalez I."/>
            <person name="Rodriguez-Torres M.D."/>
            <person name="Souza V."/>
            <person name="Olmedo-Alvarez G."/>
        </authorList>
    </citation>
    <scope>NUCLEOTIDE SEQUENCE [LARGE SCALE GENOMIC DNA]</scope>
    <source>
        <strain evidence="3">p1.1.43</strain>
    </source>
</reference>
<organism evidence="2 3">
    <name type="scientific">Bacillus coahuilensis p1.1.43</name>
    <dbReference type="NCBI Taxonomy" id="1150625"/>
    <lineage>
        <taxon>Bacteria</taxon>
        <taxon>Bacillati</taxon>
        <taxon>Bacillota</taxon>
        <taxon>Bacilli</taxon>
        <taxon>Bacillales</taxon>
        <taxon>Bacillaceae</taxon>
        <taxon>Bacillus</taxon>
    </lineage>
</organism>
<comment type="caution">
    <text evidence="2">The sequence shown here is derived from an EMBL/GenBank/DDBJ whole genome shotgun (WGS) entry which is preliminary data.</text>
</comment>
<dbReference type="EMBL" id="LDYG01000053">
    <property type="protein sequence ID" value="KUP04161.1"/>
    <property type="molecule type" value="Genomic_DNA"/>
</dbReference>
<keyword evidence="1" id="KW-1133">Transmembrane helix</keyword>
<dbReference type="RefSeq" id="WP_059352004.1">
    <property type="nucleotide sequence ID" value="NZ_LDYG01000053.1"/>
</dbReference>
<sequence length="61" mass="7481">MKKDPKKKEKKENWFQELFHDAWYTAVLEVVVHAIWNTIVGIFRLILWLPRLILGFLKEWN</sequence>
<feature type="transmembrane region" description="Helical" evidence="1">
    <location>
        <begin position="21"/>
        <end position="47"/>
    </location>
</feature>
<gene>
    <name evidence="2" type="ORF">Q75_16375</name>
</gene>
<protein>
    <submittedName>
        <fullName evidence="2">Uncharacterized protein</fullName>
    </submittedName>
</protein>
<accession>A0A147K4A8</accession>
<evidence type="ECO:0000256" key="1">
    <source>
        <dbReference type="SAM" id="Phobius"/>
    </source>
</evidence>
<evidence type="ECO:0000313" key="2">
    <source>
        <dbReference type="EMBL" id="KUP04161.1"/>
    </source>
</evidence>
<dbReference type="AlphaFoldDB" id="A0A147K4A8"/>
<evidence type="ECO:0000313" key="3">
    <source>
        <dbReference type="Proteomes" id="UP000074108"/>
    </source>
</evidence>
<keyword evidence="1" id="KW-0812">Transmembrane</keyword>
<dbReference type="PATRIC" id="fig|1150625.3.peg.3438"/>
<keyword evidence="1" id="KW-0472">Membrane</keyword>
<dbReference type="Proteomes" id="UP000074108">
    <property type="component" value="Unassembled WGS sequence"/>
</dbReference>
<name>A0A147K4A8_9BACI</name>
<dbReference type="STRING" id="1150625.Q75_16375"/>
<proteinExistence type="predicted"/>
<keyword evidence="3" id="KW-1185">Reference proteome</keyword>